<dbReference type="EMBL" id="JACIEJ010000004">
    <property type="protein sequence ID" value="MBB3985815.1"/>
    <property type="molecule type" value="Genomic_DNA"/>
</dbReference>
<evidence type="ECO:0000259" key="2">
    <source>
        <dbReference type="Pfam" id="PF01609"/>
    </source>
</evidence>
<keyword evidence="4" id="KW-1185">Reference proteome</keyword>
<evidence type="ECO:0000313" key="4">
    <source>
        <dbReference type="Proteomes" id="UP000541426"/>
    </source>
</evidence>
<protein>
    <recommendedName>
        <fullName evidence="2">Transposase IS4-like domain-containing protein</fullName>
    </recommendedName>
</protein>
<dbReference type="GO" id="GO:0006313">
    <property type="term" value="P:DNA transposition"/>
    <property type="evidence" value="ECO:0007669"/>
    <property type="project" value="InterPro"/>
</dbReference>
<dbReference type="Proteomes" id="UP000541426">
    <property type="component" value="Unassembled WGS sequence"/>
</dbReference>
<proteinExistence type="predicted"/>
<dbReference type="InterPro" id="IPR002559">
    <property type="entry name" value="Transposase_11"/>
</dbReference>
<reference evidence="3 4" key="1">
    <citation type="submission" date="2020-08" db="EMBL/GenBank/DDBJ databases">
        <title>Genomic Encyclopedia of Type Strains, Phase IV (KMG-IV): sequencing the most valuable type-strain genomes for metagenomic binning, comparative biology and taxonomic classification.</title>
        <authorList>
            <person name="Goeker M."/>
        </authorList>
    </citation>
    <scope>NUCLEOTIDE SEQUENCE [LARGE SCALE GENOMIC DNA]</scope>
    <source>
        <strain evidence="3 4">DSM 102235</strain>
    </source>
</reference>
<feature type="region of interest" description="Disordered" evidence="1">
    <location>
        <begin position="47"/>
        <end position="100"/>
    </location>
</feature>
<gene>
    <name evidence="3" type="ORF">GGQ68_002148</name>
</gene>
<dbReference type="AlphaFoldDB" id="A0A7W6DSE5"/>
<dbReference type="GO" id="GO:0004803">
    <property type="term" value="F:transposase activity"/>
    <property type="evidence" value="ECO:0007669"/>
    <property type="project" value="InterPro"/>
</dbReference>
<organism evidence="3 4">
    <name type="scientific">Sagittula marina</name>
    <dbReference type="NCBI Taxonomy" id="943940"/>
    <lineage>
        <taxon>Bacteria</taxon>
        <taxon>Pseudomonadati</taxon>
        <taxon>Pseudomonadota</taxon>
        <taxon>Alphaproteobacteria</taxon>
        <taxon>Rhodobacterales</taxon>
        <taxon>Roseobacteraceae</taxon>
        <taxon>Sagittula</taxon>
    </lineage>
</organism>
<name>A0A7W6DSE5_9RHOB</name>
<sequence>MDSTFIKFRAEGEWLIRKHAASRRRQWRKVHLAMDPGTGDVRAVEFTSSRQGDNPPLPELLSQIPPDELSIPSPPKVTMTRNGVMGRFSNEGPMRSDPSV</sequence>
<accession>A0A7W6DSE5</accession>
<evidence type="ECO:0000313" key="3">
    <source>
        <dbReference type="EMBL" id="MBB3985815.1"/>
    </source>
</evidence>
<evidence type="ECO:0000256" key="1">
    <source>
        <dbReference type="SAM" id="MobiDB-lite"/>
    </source>
</evidence>
<comment type="caution">
    <text evidence="3">The sequence shown here is derived from an EMBL/GenBank/DDBJ whole genome shotgun (WGS) entry which is preliminary data.</text>
</comment>
<dbReference type="Pfam" id="PF01609">
    <property type="entry name" value="DDE_Tnp_1"/>
    <property type="match status" value="1"/>
</dbReference>
<dbReference type="GO" id="GO:0003677">
    <property type="term" value="F:DNA binding"/>
    <property type="evidence" value="ECO:0007669"/>
    <property type="project" value="InterPro"/>
</dbReference>
<feature type="domain" description="Transposase IS4-like" evidence="2">
    <location>
        <begin position="1"/>
        <end position="73"/>
    </location>
</feature>